<dbReference type="RefSeq" id="WP_068588187.1">
    <property type="nucleotide sequence ID" value="NZ_LRXL01000001.1"/>
</dbReference>
<accession>A0A167KF53</accession>
<dbReference type="AlphaFoldDB" id="A0A167KF53"/>
<sequence>MIHFQKKYVWGTLLLLLLEIAIAVWKFHPFVRGFVGDVLVVLLLFCFLKIFLKIASEKIALGVLFIAFTIEVLQAFKISEKLQITSEAVKISMGSTFDVWDLVAYSLGYLLIYLEIKCFRRNIF</sequence>
<evidence type="ECO:0000313" key="2">
    <source>
        <dbReference type="EMBL" id="OAB81825.1"/>
    </source>
</evidence>
<feature type="transmembrane region" description="Helical" evidence="1">
    <location>
        <begin position="99"/>
        <end position="116"/>
    </location>
</feature>
<comment type="caution">
    <text evidence="2">The sequence shown here is derived from an EMBL/GenBank/DDBJ whole genome shotgun (WGS) entry which is preliminary data.</text>
</comment>
<keyword evidence="1" id="KW-1133">Transmembrane helix</keyword>
<dbReference type="Proteomes" id="UP000077013">
    <property type="component" value="Unassembled WGS sequence"/>
</dbReference>
<proteinExistence type="predicted"/>
<keyword evidence="1" id="KW-0472">Membrane</keyword>
<feature type="transmembrane region" description="Helical" evidence="1">
    <location>
        <begin position="59"/>
        <end position="79"/>
    </location>
</feature>
<keyword evidence="3" id="KW-1185">Reference proteome</keyword>
<dbReference type="InterPro" id="IPR021257">
    <property type="entry name" value="DUF2809"/>
</dbReference>
<keyword evidence="1" id="KW-0812">Transmembrane</keyword>
<dbReference type="EMBL" id="LRXL01000001">
    <property type="protein sequence ID" value="OAB81825.1"/>
    <property type="molecule type" value="Genomic_DNA"/>
</dbReference>
<name>A0A167KF53_9FLAO</name>
<gene>
    <name evidence="2" type="ORF">ULVI_00360</name>
</gene>
<feature type="transmembrane region" description="Helical" evidence="1">
    <location>
        <begin position="33"/>
        <end position="52"/>
    </location>
</feature>
<evidence type="ECO:0008006" key="4">
    <source>
        <dbReference type="Google" id="ProtNLM"/>
    </source>
</evidence>
<dbReference type="Pfam" id="PF10990">
    <property type="entry name" value="DUF2809"/>
    <property type="match status" value="1"/>
</dbReference>
<reference evidence="2 3" key="1">
    <citation type="submission" date="2016-02" db="EMBL/GenBank/DDBJ databases">
        <title>Ulvibacter sp. LPB0005, isolated from Thais luteostoma.</title>
        <authorList>
            <person name="Shin S.-K."/>
            <person name="Yi H."/>
        </authorList>
    </citation>
    <scope>NUCLEOTIDE SEQUENCE [LARGE SCALE GENOMIC DNA]</scope>
    <source>
        <strain evidence="2 3">LPB0005</strain>
    </source>
</reference>
<evidence type="ECO:0000313" key="3">
    <source>
        <dbReference type="Proteomes" id="UP000077013"/>
    </source>
</evidence>
<evidence type="ECO:0000256" key="1">
    <source>
        <dbReference type="SAM" id="Phobius"/>
    </source>
</evidence>
<protein>
    <recommendedName>
        <fullName evidence="4">DUF2809 domain-containing protein</fullName>
    </recommendedName>
</protein>
<organism evidence="2 3">
    <name type="scientific">Cochleicola gelatinilyticus</name>
    <dbReference type="NCBI Taxonomy" id="1763537"/>
    <lineage>
        <taxon>Bacteria</taxon>
        <taxon>Pseudomonadati</taxon>
        <taxon>Bacteroidota</taxon>
        <taxon>Flavobacteriia</taxon>
        <taxon>Flavobacteriales</taxon>
        <taxon>Flavobacteriaceae</taxon>
        <taxon>Cochleicola</taxon>
    </lineage>
</organism>
<dbReference type="STRING" id="1763537.ULVI_00360"/>
<dbReference type="OrthoDB" id="5360192at2"/>